<proteinExistence type="predicted"/>
<dbReference type="EC" id="2.7.7.4" evidence="3"/>
<dbReference type="GO" id="GO:0005525">
    <property type="term" value="F:GTP binding"/>
    <property type="evidence" value="ECO:0007669"/>
    <property type="project" value="UniProtKB-KW"/>
</dbReference>
<dbReference type="InterPro" id="IPR009001">
    <property type="entry name" value="Transl_elong_EF1A/Init_IF2_C"/>
</dbReference>
<protein>
    <submittedName>
        <fullName evidence="3">ATP sulfurylase</fullName>
        <ecNumber evidence="3">2.7.7.4</ecNumber>
    </submittedName>
</protein>
<reference evidence="3 4" key="1">
    <citation type="submission" date="2018-06" db="EMBL/GenBank/DDBJ databases">
        <authorList>
            <consortium name="Pathogen Informatics"/>
            <person name="Doyle S."/>
        </authorList>
    </citation>
    <scope>NUCLEOTIDE SEQUENCE [LARGE SCALE GENOMIC DNA]</scope>
    <source>
        <strain evidence="3 4">NCTC8261</strain>
    </source>
</reference>
<keyword evidence="3" id="KW-0548">Nucleotidyltransferase</keyword>
<dbReference type="AlphaFoldDB" id="A0A379WNK2"/>
<gene>
    <name evidence="3" type="primary">cysN_4</name>
    <name evidence="3" type="ORF">NCTC8261_01528</name>
</gene>
<dbReference type="GO" id="GO:0004781">
    <property type="term" value="F:sulfate adenylyltransferase (ATP) activity"/>
    <property type="evidence" value="ECO:0007669"/>
    <property type="project" value="UniProtKB-EC"/>
</dbReference>
<dbReference type="SUPFAM" id="SSF50447">
    <property type="entry name" value="Translation proteins"/>
    <property type="match status" value="1"/>
</dbReference>
<dbReference type="InterPro" id="IPR009000">
    <property type="entry name" value="Transl_B-barrel_sf"/>
</dbReference>
<keyword evidence="3" id="KW-0808">Transferase</keyword>
<evidence type="ECO:0000313" key="4">
    <source>
        <dbReference type="Proteomes" id="UP000254712"/>
    </source>
</evidence>
<dbReference type="Proteomes" id="UP000254712">
    <property type="component" value="Unassembled WGS sequence"/>
</dbReference>
<accession>A0A379WNK2</accession>
<keyword evidence="2" id="KW-0342">GTP-binding</keyword>
<dbReference type="Gene3D" id="2.40.30.10">
    <property type="entry name" value="Translation factors"/>
    <property type="match status" value="2"/>
</dbReference>
<dbReference type="EMBL" id="UGXT01000002">
    <property type="protein sequence ID" value="SUH35311.1"/>
    <property type="molecule type" value="Genomic_DNA"/>
</dbReference>
<dbReference type="SUPFAM" id="SSF50465">
    <property type="entry name" value="EF-Tu/eEF-1alpha/eIF2-gamma C-terminal domain"/>
    <property type="match status" value="1"/>
</dbReference>
<name>A0A379WNK2_SALET</name>
<evidence type="ECO:0000313" key="3">
    <source>
        <dbReference type="EMBL" id="SUH35311.1"/>
    </source>
</evidence>
<keyword evidence="1" id="KW-0547">Nucleotide-binding</keyword>
<evidence type="ECO:0000256" key="2">
    <source>
        <dbReference type="ARBA" id="ARBA00023134"/>
    </source>
</evidence>
<organism evidence="3 4">
    <name type="scientific">Salmonella enterica I</name>
    <dbReference type="NCBI Taxonomy" id="59201"/>
    <lineage>
        <taxon>Bacteria</taxon>
        <taxon>Pseudomonadati</taxon>
        <taxon>Pseudomonadota</taxon>
        <taxon>Gammaproteobacteria</taxon>
        <taxon>Enterobacterales</taxon>
        <taxon>Enterobacteriaceae</taxon>
        <taxon>Salmonella</taxon>
    </lineage>
</organism>
<evidence type="ECO:0000256" key="1">
    <source>
        <dbReference type="ARBA" id="ARBA00022741"/>
    </source>
</evidence>
<sequence length="122" mass="13088">MLPSGVESSVARIVTFDGDKEEACAGEAITLVLNDDIDISRGDLLLAANETLAPARHAAIDVVWMAEQPLAPGQSYDVKLAGKKTARVSRLFAIRFDINNLTQRDVESLPLNGIGLVGDDIR</sequence>